<dbReference type="EMBL" id="CAEY01000244">
    <property type="status" value="NOT_ANNOTATED_CDS"/>
    <property type="molecule type" value="Genomic_DNA"/>
</dbReference>
<evidence type="ECO:0000313" key="2">
    <source>
        <dbReference type="Proteomes" id="UP000015104"/>
    </source>
</evidence>
<proteinExistence type="predicted"/>
<accession>T1KMI8</accession>
<protein>
    <submittedName>
        <fullName evidence="1">Uncharacterized protein</fullName>
    </submittedName>
</protein>
<keyword evidence="2" id="KW-1185">Reference proteome</keyword>
<name>T1KMI8_TETUR</name>
<reference evidence="1" key="2">
    <citation type="submission" date="2015-06" db="UniProtKB">
        <authorList>
            <consortium name="EnsemblMetazoa"/>
        </authorList>
    </citation>
    <scope>IDENTIFICATION</scope>
</reference>
<sequence>MCWSIIFDYLLRKKDFPNLQIGRGEKISIVYLQAVLHLQHWALLSFHFNIYSSSIPYLHYCSFTVIALVS</sequence>
<reference evidence="2" key="1">
    <citation type="submission" date="2011-08" db="EMBL/GenBank/DDBJ databases">
        <authorList>
            <person name="Rombauts S."/>
        </authorList>
    </citation>
    <scope>NUCLEOTIDE SEQUENCE</scope>
    <source>
        <strain evidence="2">London</strain>
    </source>
</reference>
<dbReference type="HOGENOM" id="CLU_2761047_0_0_1"/>
<dbReference type="Proteomes" id="UP000015104">
    <property type="component" value="Unassembled WGS sequence"/>
</dbReference>
<dbReference type="AlphaFoldDB" id="T1KMI8"/>
<organism evidence="1 2">
    <name type="scientific">Tetranychus urticae</name>
    <name type="common">Two-spotted spider mite</name>
    <dbReference type="NCBI Taxonomy" id="32264"/>
    <lineage>
        <taxon>Eukaryota</taxon>
        <taxon>Metazoa</taxon>
        <taxon>Ecdysozoa</taxon>
        <taxon>Arthropoda</taxon>
        <taxon>Chelicerata</taxon>
        <taxon>Arachnida</taxon>
        <taxon>Acari</taxon>
        <taxon>Acariformes</taxon>
        <taxon>Trombidiformes</taxon>
        <taxon>Prostigmata</taxon>
        <taxon>Eleutherengona</taxon>
        <taxon>Raphignathae</taxon>
        <taxon>Tetranychoidea</taxon>
        <taxon>Tetranychidae</taxon>
        <taxon>Tetranychus</taxon>
    </lineage>
</organism>
<evidence type="ECO:0000313" key="1">
    <source>
        <dbReference type="EnsemblMetazoa" id="tetur15g01770.1"/>
    </source>
</evidence>
<dbReference type="EnsemblMetazoa" id="tetur15g01770.1">
    <property type="protein sequence ID" value="tetur15g01770.1"/>
    <property type="gene ID" value="tetur15g01770"/>
</dbReference>